<dbReference type="EC" id="2.4.1.258" evidence="10"/>
<dbReference type="Pfam" id="PF05208">
    <property type="entry name" value="ALG3"/>
    <property type="match status" value="1"/>
</dbReference>
<keyword evidence="5 10" id="KW-0812">Transmembrane</keyword>
<dbReference type="InterPro" id="IPR007873">
    <property type="entry name" value="Glycosyltransferase_ALG3"/>
</dbReference>
<evidence type="ECO:0000313" key="12">
    <source>
        <dbReference type="Proteomes" id="UP001176940"/>
    </source>
</evidence>
<dbReference type="PANTHER" id="PTHR12646:SF0">
    <property type="entry name" value="DOL-P-MAN:MAN(5)GLCNAC(2)-PP-DOL ALPHA-1,3-MANNOSYLTRANSFERASE"/>
    <property type="match status" value="1"/>
</dbReference>
<evidence type="ECO:0000256" key="9">
    <source>
        <dbReference type="ARBA" id="ARBA00049506"/>
    </source>
</evidence>
<evidence type="ECO:0000313" key="11">
    <source>
        <dbReference type="EMBL" id="CAJ0941727.1"/>
    </source>
</evidence>
<evidence type="ECO:0000256" key="6">
    <source>
        <dbReference type="ARBA" id="ARBA00022824"/>
    </source>
</evidence>
<evidence type="ECO:0000256" key="4">
    <source>
        <dbReference type="ARBA" id="ARBA00022679"/>
    </source>
</evidence>
<evidence type="ECO:0000256" key="10">
    <source>
        <dbReference type="RuleBase" id="RU364047"/>
    </source>
</evidence>
<comment type="caution">
    <text evidence="11">The sequence shown here is derived from an EMBL/GenBank/DDBJ whole genome shotgun (WGS) entry which is preliminary data.</text>
</comment>
<feature type="transmembrane region" description="Helical" evidence="10">
    <location>
        <begin position="131"/>
        <end position="147"/>
    </location>
</feature>
<comment type="catalytic activity">
    <reaction evidence="9 10">
        <text>an alpha-D-Man-(1-&gt;2)-alpha-D-Man-(1-&gt;2)-alpha-D-Man-(1-&gt;3)-[alpha-D-Man-(1-&gt;6)]-beta-D-Man-(1-&gt;4)-beta-D-GlcNAc-(1-&gt;4)-alpha-D-GlcNAc-diphospho-di-trans,poly-cis-dolichol + a di-trans,poly-cis-dolichyl beta-D-mannosyl phosphate = an alpha-D-Man-(1-&gt;2)-alpha-D-Man-(1-&gt;2)-alpha-D-Man-(1-&gt;3)-[alpha-D-Man-(1-&gt;3)-alpha-D-Man-(1-&gt;6)]-beta-D-Man-(1-&gt;4)-beta-D-GlcNAc-(1-&gt;4)-alpha-D-GlcNAc-diphospho-di-trans,poly-cis-dolichol + a di-trans,poly-cis-dolichyl phosphate + H(+)</text>
        <dbReference type="Rhea" id="RHEA:29527"/>
        <dbReference type="Rhea" id="RHEA-COMP:19498"/>
        <dbReference type="Rhea" id="RHEA-COMP:19501"/>
        <dbReference type="Rhea" id="RHEA-COMP:19516"/>
        <dbReference type="Rhea" id="RHEA-COMP:19517"/>
        <dbReference type="ChEBI" id="CHEBI:15378"/>
        <dbReference type="ChEBI" id="CHEBI:57683"/>
        <dbReference type="ChEBI" id="CHEBI:58211"/>
        <dbReference type="ChEBI" id="CHEBI:132515"/>
        <dbReference type="ChEBI" id="CHEBI:132516"/>
        <dbReference type="EC" id="2.4.1.258"/>
    </reaction>
    <physiologicalReaction direction="left-to-right" evidence="9 10">
        <dbReference type="Rhea" id="RHEA:29528"/>
    </physiologicalReaction>
</comment>
<accession>A0ABN9LJC2</accession>
<organism evidence="11 12">
    <name type="scientific">Ranitomeya imitator</name>
    <name type="common">mimic poison frog</name>
    <dbReference type="NCBI Taxonomy" id="111125"/>
    <lineage>
        <taxon>Eukaryota</taxon>
        <taxon>Metazoa</taxon>
        <taxon>Chordata</taxon>
        <taxon>Craniata</taxon>
        <taxon>Vertebrata</taxon>
        <taxon>Euteleostomi</taxon>
        <taxon>Amphibia</taxon>
        <taxon>Batrachia</taxon>
        <taxon>Anura</taxon>
        <taxon>Neobatrachia</taxon>
        <taxon>Hyloidea</taxon>
        <taxon>Dendrobatidae</taxon>
        <taxon>Dendrobatinae</taxon>
        <taxon>Ranitomeya</taxon>
    </lineage>
</organism>
<evidence type="ECO:0000256" key="2">
    <source>
        <dbReference type="ARBA" id="ARBA00004922"/>
    </source>
</evidence>
<keyword evidence="7 10" id="KW-1133">Transmembrane helix</keyword>
<feature type="transmembrane region" description="Helical" evidence="10">
    <location>
        <begin position="22"/>
        <end position="41"/>
    </location>
</feature>
<reference evidence="11" key="1">
    <citation type="submission" date="2023-07" db="EMBL/GenBank/DDBJ databases">
        <authorList>
            <person name="Stuckert A."/>
        </authorList>
    </citation>
    <scope>NUCLEOTIDE SEQUENCE</scope>
</reference>
<sequence>STCPGCESPVLSGCSLALPLPVSGWSGAAVTLALMAPAVTARRRGAPAGGRSSLMDSLRWGWDNKFQVLIDPRYTALLGVCLCLAELVVTHWVIQRVPYTEIDWRAYMDEVEGVLNGTYDYTKLQGDTGPLVYPAGFVYIFGAFYYLTEHGTNIRLAQYIFAVLYLLTLFLVFRIYIVTK</sequence>
<evidence type="ECO:0000256" key="5">
    <source>
        <dbReference type="ARBA" id="ARBA00022692"/>
    </source>
</evidence>
<evidence type="ECO:0000256" key="3">
    <source>
        <dbReference type="ARBA" id="ARBA00022676"/>
    </source>
</evidence>
<evidence type="ECO:0000256" key="1">
    <source>
        <dbReference type="ARBA" id="ARBA00004477"/>
    </source>
</evidence>
<comment type="caution">
    <text evidence="10">Lacks conserved residue(s) required for the propagation of feature annotation.</text>
</comment>
<keyword evidence="4 10" id="KW-0808">Transferase</keyword>
<dbReference type="EMBL" id="CAUEEQ010019253">
    <property type="protein sequence ID" value="CAJ0941727.1"/>
    <property type="molecule type" value="Genomic_DNA"/>
</dbReference>
<evidence type="ECO:0000256" key="7">
    <source>
        <dbReference type="ARBA" id="ARBA00022989"/>
    </source>
</evidence>
<keyword evidence="12" id="KW-1185">Reference proteome</keyword>
<dbReference type="Proteomes" id="UP001176940">
    <property type="component" value="Unassembled WGS sequence"/>
</dbReference>
<gene>
    <name evidence="11" type="ORF">RIMI_LOCUS9328699</name>
</gene>
<keyword evidence="6 10" id="KW-0256">Endoplasmic reticulum</keyword>
<protein>
    <recommendedName>
        <fullName evidence="10">Dol-P-Man:Man(5)GlcNAc(2)-PP-Dol alpha-1,3-mannosyltransferase</fullName>
        <ecNumber evidence="10">2.4.1.258</ecNumber>
    </recommendedName>
    <alternativeName>
        <fullName evidence="10">Dol-P-Man-dependent alpha(1-3)-mannosyltransferase</fullName>
    </alternativeName>
</protein>
<dbReference type="PANTHER" id="PTHR12646">
    <property type="entry name" value="NOT56 - RELATED"/>
    <property type="match status" value="1"/>
</dbReference>
<comment type="pathway">
    <text evidence="2 10">Protein modification; protein glycosylation.</text>
</comment>
<feature type="transmembrane region" description="Helical" evidence="10">
    <location>
        <begin position="159"/>
        <end position="177"/>
    </location>
</feature>
<comment type="subcellular location">
    <subcellularLocation>
        <location evidence="1 10">Endoplasmic reticulum membrane</location>
        <topology evidence="1 10">Multi-pass membrane protein</topology>
    </subcellularLocation>
</comment>
<name>A0ABN9LJC2_9NEOB</name>
<evidence type="ECO:0000256" key="8">
    <source>
        <dbReference type="ARBA" id="ARBA00023136"/>
    </source>
</evidence>
<comment type="function">
    <text evidence="10">Dol-P-Man:Man(5)GlcNAc(2)-PP-Dol alpha-1,3-mannosyltransferase that operates in the biosynthetic pathway of dolichol-linked oligosaccharides, the glycan precursors employed in protein asparagine (N)-glycosylation. The assembly of dolichol-linked oligosaccharides begins on the cytosolic side of the endoplasmic reticulum membrane and finishes in its lumen. The sequential addition of sugars to dolichol pyrophosphate produces dolichol-linked oligosaccharides containing fourteen sugars, including two GlcNAcs, nine mannoses and three glucoses. Once assembled, the oligosaccharide is transferred from the lipid to nascent proteins by oligosaccharyltransferases. In the lumen of the endoplasmic reticulum, adds the first dolichyl beta-D-mannosyl phosphate derived mannose in an alpha-1,3 linkage to Man(5)GlcNAc(2)-PP-dolichol to produce Man(6)GlcNAc(2)-PP-dolichol.</text>
</comment>
<feature type="non-terminal residue" evidence="11">
    <location>
        <position position="180"/>
    </location>
</feature>
<proteinExistence type="predicted"/>
<feature type="non-terminal residue" evidence="11">
    <location>
        <position position="1"/>
    </location>
</feature>
<keyword evidence="3 10" id="KW-0328">Glycosyltransferase</keyword>
<keyword evidence="8 10" id="KW-0472">Membrane</keyword>